<proteinExistence type="predicted"/>
<gene>
    <name evidence="1" type="ORF">TGEB3V08_LOCUS2718</name>
</gene>
<sequence>MSQPTTAKISNSKQVRYCPHSGFPNNSVTKVMSSSYTPKLGSIDSGLLFSIGQLNEEIYHHQGLISEEHVENAINFSTGIKKGKYPFCGLVESGGLSLEEVNPHLREGRVENHLGKTTPSSPDRDSNLNLPVELNTTSALANYATEADCYRVTPTTLTSLFAAAIC</sequence>
<name>A0A7R9PJB8_TIMGE</name>
<evidence type="ECO:0000313" key="1">
    <source>
        <dbReference type="EMBL" id="CAD7588679.1"/>
    </source>
</evidence>
<accession>A0A7R9PJB8</accession>
<protein>
    <submittedName>
        <fullName evidence="1">Uncharacterized protein</fullName>
    </submittedName>
</protein>
<dbReference type="EMBL" id="OE839818">
    <property type="protein sequence ID" value="CAD7588679.1"/>
    <property type="molecule type" value="Genomic_DNA"/>
</dbReference>
<organism evidence="1">
    <name type="scientific">Timema genevievae</name>
    <name type="common">Walking stick</name>
    <dbReference type="NCBI Taxonomy" id="629358"/>
    <lineage>
        <taxon>Eukaryota</taxon>
        <taxon>Metazoa</taxon>
        <taxon>Ecdysozoa</taxon>
        <taxon>Arthropoda</taxon>
        <taxon>Hexapoda</taxon>
        <taxon>Insecta</taxon>
        <taxon>Pterygota</taxon>
        <taxon>Neoptera</taxon>
        <taxon>Polyneoptera</taxon>
        <taxon>Phasmatodea</taxon>
        <taxon>Timematodea</taxon>
        <taxon>Timematoidea</taxon>
        <taxon>Timematidae</taxon>
        <taxon>Timema</taxon>
    </lineage>
</organism>
<dbReference type="AlphaFoldDB" id="A0A7R9PJB8"/>
<reference evidence="1" key="1">
    <citation type="submission" date="2020-11" db="EMBL/GenBank/DDBJ databases">
        <authorList>
            <person name="Tran Van P."/>
        </authorList>
    </citation>
    <scope>NUCLEOTIDE SEQUENCE</scope>
</reference>